<accession>A0A1H9F6H4</accession>
<dbReference type="Pfam" id="PF13599">
    <property type="entry name" value="Pentapeptide_4"/>
    <property type="match status" value="2"/>
</dbReference>
<dbReference type="Proteomes" id="UP000199114">
    <property type="component" value="Unassembled WGS sequence"/>
</dbReference>
<dbReference type="InterPro" id="IPR051082">
    <property type="entry name" value="Pentapeptide-BTB/POZ_domain"/>
</dbReference>
<gene>
    <name evidence="2" type="ORF">SAMN04489841_1483</name>
</gene>
<evidence type="ECO:0000313" key="2">
    <source>
        <dbReference type="EMBL" id="SEQ33477.1"/>
    </source>
</evidence>
<dbReference type="RefSeq" id="WP_090615641.1">
    <property type="nucleotide sequence ID" value="NZ_FOFD01000002.1"/>
</dbReference>
<sequence>MTVRPDRCGFVLSPQLAIERGTIDPDAKCVKSGHERWWSFSHTSCCFREVWQETGRCLWHAETANKPIADLLANRIARPESLDGAYLTGLALKNRISFEGCTLLCAALSDADLSGADFSRATLDYSDFSNADLERAHFRDASLRSTNLLNADLTAADLLRADLSNANLEGAIFANAKLVFSRLSQADLSGTDLSEANLYNADLSGAALEEAILSAAHLTAGNFSYATLSNADLSGADLRNATFFKSNLSRTDLSNAELEEADLSRANLARADLPSADLHRAEMEAANLSGANLESADLRNATLSDATLSRVDLSGAVLDGVDLSGASLENADLSGAYVGNADLTGAHLDGADLTGTYLRNADISDAHLRRTDLTNADLENVDFSNANLKRANLTNANLKRGKLTEANLEDSTLTEADFSFVSFDNDDPPVLSPTSCTDGAKFNFVDFRGVNLRNHDFSGTKFVQADFSGADLYKTRFNRADLREAVFDETDCRQAQFEHANLEEASLIECDLRSANLDNANIYHATIADTEMNLSTKVSDVFTYPPVRAEEQALRAVRRRALLKVKPILPNRSENPEQEADRRMLEQFRGGPVLERRPWRNQIDLSEWLERRAWSHQMIHRQLISSGRIRHAIQEKHYLKEGTARLQKARLEFRNSYTRRKGDASVFRSFAGVLNRKGTLVLVRMSESPVYVGKGILLVAAAFAILFYLFSDSVRITAPVWGVAPLPEPVSTAGQLFVFSLLTFLKGTYLSLKETLDILLPFDSFAAPDITITQISGVEPVGFGVWVAWAERVLGALLIVPFGLLVVQRLQLYLGSGENEEGLGSGLLSWLLGK</sequence>
<dbReference type="AlphaFoldDB" id="A0A1H9F6H4"/>
<dbReference type="EMBL" id="FOFD01000002">
    <property type="protein sequence ID" value="SEQ33477.1"/>
    <property type="molecule type" value="Genomic_DNA"/>
</dbReference>
<proteinExistence type="predicted"/>
<dbReference type="InterPro" id="IPR001646">
    <property type="entry name" value="5peptide_repeat"/>
</dbReference>
<dbReference type="PANTHER" id="PTHR14136">
    <property type="entry name" value="BTB_POZ DOMAIN-CONTAINING PROTEIN KCTD9"/>
    <property type="match status" value="1"/>
</dbReference>
<organism evidence="2 3">
    <name type="scientific">Natrinema salaciae</name>
    <dbReference type="NCBI Taxonomy" id="1186196"/>
    <lineage>
        <taxon>Archaea</taxon>
        <taxon>Methanobacteriati</taxon>
        <taxon>Methanobacteriota</taxon>
        <taxon>Stenosarchaea group</taxon>
        <taxon>Halobacteria</taxon>
        <taxon>Halobacteriales</taxon>
        <taxon>Natrialbaceae</taxon>
        <taxon>Natrinema</taxon>
    </lineage>
</organism>
<protein>
    <submittedName>
        <fullName evidence="2">Uncharacterized protein YjbI, contains pentapeptide repeats</fullName>
    </submittedName>
</protein>
<dbReference type="SUPFAM" id="SSF141571">
    <property type="entry name" value="Pentapeptide repeat-like"/>
    <property type="match status" value="3"/>
</dbReference>
<evidence type="ECO:0000313" key="3">
    <source>
        <dbReference type="Proteomes" id="UP000199114"/>
    </source>
</evidence>
<name>A0A1H9F6H4_9EURY</name>
<keyword evidence="3" id="KW-1185">Reference proteome</keyword>
<dbReference type="Pfam" id="PF00805">
    <property type="entry name" value="Pentapeptide"/>
    <property type="match status" value="5"/>
</dbReference>
<reference evidence="3" key="1">
    <citation type="submission" date="2016-10" db="EMBL/GenBank/DDBJ databases">
        <authorList>
            <person name="Varghese N."/>
            <person name="Submissions S."/>
        </authorList>
    </citation>
    <scope>NUCLEOTIDE SEQUENCE [LARGE SCALE GENOMIC DNA]</scope>
    <source>
        <strain evidence="3">DSM 25055</strain>
    </source>
</reference>
<keyword evidence="1" id="KW-0472">Membrane</keyword>
<keyword evidence="1" id="KW-1133">Transmembrane helix</keyword>
<dbReference type="PANTHER" id="PTHR14136:SF17">
    <property type="entry name" value="BTB_POZ DOMAIN-CONTAINING PROTEIN KCTD9"/>
    <property type="match status" value="1"/>
</dbReference>
<keyword evidence="1" id="KW-0812">Transmembrane</keyword>
<dbReference type="Gene3D" id="2.160.20.80">
    <property type="entry name" value="E3 ubiquitin-protein ligase SopA"/>
    <property type="match status" value="5"/>
</dbReference>
<feature type="transmembrane region" description="Helical" evidence="1">
    <location>
        <begin position="691"/>
        <end position="710"/>
    </location>
</feature>
<dbReference type="STRING" id="1186196.SAMN04489841_1483"/>
<evidence type="ECO:0000256" key="1">
    <source>
        <dbReference type="SAM" id="Phobius"/>
    </source>
</evidence>